<dbReference type="InterPro" id="IPR001766">
    <property type="entry name" value="Fork_head_dom"/>
</dbReference>
<dbReference type="InterPro" id="IPR030456">
    <property type="entry name" value="TF_fork_head_CS_2"/>
</dbReference>
<feature type="region of interest" description="Disordered" evidence="4">
    <location>
        <begin position="534"/>
        <end position="576"/>
    </location>
</feature>
<keyword evidence="1 3" id="KW-0238">DNA-binding</keyword>
<evidence type="ECO:0000256" key="1">
    <source>
        <dbReference type="ARBA" id="ARBA00023125"/>
    </source>
</evidence>
<dbReference type="PRINTS" id="PR00053">
    <property type="entry name" value="FORKHEAD"/>
</dbReference>
<feature type="DNA-binding region" description="Fork-head" evidence="3">
    <location>
        <begin position="13"/>
        <end position="107"/>
    </location>
</feature>
<proteinExistence type="predicted"/>
<dbReference type="InterPro" id="IPR036388">
    <property type="entry name" value="WH-like_DNA-bd_sf"/>
</dbReference>
<evidence type="ECO:0000256" key="2">
    <source>
        <dbReference type="ARBA" id="ARBA00023242"/>
    </source>
</evidence>
<dbReference type="SUPFAM" id="SSF46785">
    <property type="entry name" value="Winged helix' DNA-binding domain"/>
    <property type="match status" value="1"/>
</dbReference>
<gene>
    <name evidence="6" type="ORF">OUZ56_008650</name>
</gene>
<name>A0ABR0ADN8_9CRUS</name>
<dbReference type="PROSITE" id="PS50039">
    <property type="entry name" value="FORK_HEAD_3"/>
    <property type="match status" value="1"/>
</dbReference>
<keyword evidence="2 3" id="KW-0539">Nucleus</keyword>
<dbReference type="SMART" id="SM00339">
    <property type="entry name" value="FH"/>
    <property type="match status" value="1"/>
</dbReference>
<dbReference type="InterPro" id="IPR036390">
    <property type="entry name" value="WH_DNA-bd_sf"/>
</dbReference>
<feature type="compositionally biased region" description="Low complexity" evidence="4">
    <location>
        <begin position="149"/>
        <end position="159"/>
    </location>
</feature>
<evidence type="ECO:0000256" key="3">
    <source>
        <dbReference type="PROSITE-ProRule" id="PRU00089"/>
    </source>
</evidence>
<organism evidence="6 7">
    <name type="scientific">Daphnia magna</name>
    <dbReference type="NCBI Taxonomy" id="35525"/>
    <lineage>
        <taxon>Eukaryota</taxon>
        <taxon>Metazoa</taxon>
        <taxon>Ecdysozoa</taxon>
        <taxon>Arthropoda</taxon>
        <taxon>Crustacea</taxon>
        <taxon>Branchiopoda</taxon>
        <taxon>Diplostraca</taxon>
        <taxon>Cladocera</taxon>
        <taxon>Anomopoda</taxon>
        <taxon>Daphniidae</taxon>
        <taxon>Daphnia</taxon>
    </lineage>
</organism>
<feature type="compositionally biased region" description="Low complexity" evidence="4">
    <location>
        <begin position="358"/>
        <end position="373"/>
    </location>
</feature>
<dbReference type="EMBL" id="JAOYFB010000037">
    <property type="protein sequence ID" value="KAK4023227.1"/>
    <property type="molecule type" value="Genomic_DNA"/>
</dbReference>
<comment type="subcellular location">
    <subcellularLocation>
        <location evidence="3">Nucleus</location>
    </subcellularLocation>
</comment>
<dbReference type="InterPro" id="IPR018122">
    <property type="entry name" value="TF_fork_head_CS_1"/>
</dbReference>
<comment type="caution">
    <text evidence="6">The sequence shown here is derived from an EMBL/GenBank/DDBJ whole genome shotgun (WGS) entry which is preliminary data.</text>
</comment>
<feature type="compositionally biased region" description="Acidic residues" evidence="4">
    <location>
        <begin position="328"/>
        <end position="338"/>
    </location>
</feature>
<evidence type="ECO:0000259" key="5">
    <source>
        <dbReference type="PROSITE" id="PS50039"/>
    </source>
</evidence>
<reference evidence="6 7" key="1">
    <citation type="journal article" date="2023" name="Nucleic Acids Res.">
        <title>The hologenome of Daphnia magna reveals possible DNA methylation and microbiome-mediated evolution of the host genome.</title>
        <authorList>
            <person name="Chaturvedi A."/>
            <person name="Li X."/>
            <person name="Dhandapani V."/>
            <person name="Marshall H."/>
            <person name="Kissane S."/>
            <person name="Cuenca-Cambronero M."/>
            <person name="Asole G."/>
            <person name="Calvet F."/>
            <person name="Ruiz-Romero M."/>
            <person name="Marangio P."/>
            <person name="Guigo R."/>
            <person name="Rago D."/>
            <person name="Mirbahai L."/>
            <person name="Eastwood N."/>
            <person name="Colbourne J.K."/>
            <person name="Zhou J."/>
            <person name="Mallon E."/>
            <person name="Orsini L."/>
        </authorList>
    </citation>
    <scope>NUCLEOTIDE SEQUENCE [LARGE SCALE GENOMIC DNA]</scope>
    <source>
        <strain evidence="6">LRV0_1</strain>
    </source>
</reference>
<dbReference type="InterPro" id="IPR050211">
    <property type="entry name" value="FOX_domain-containing"/>
</dbReference>
<dbReference type="Proteomes" id="UP001234178">
    <property type="component" value="Unassembled WGS sequence"/>
</dbReference>
<accession>A0ABR0ADN8</accession>
<feature type="region of interest" description="Disordered" evidence="4">
    <location>
        <begin position="132"/>
        <end position="184"/>
    </location>
</feature>
<evidence type="ECO:0000256" key="4">
    <source>
        <dbReference type="SAM" id="MobiDB-lite"/>
    </source>
</evidence>
<feature type="compositionally biased region" description="Low complexity" evidence="4">
    <location>
        <begin position="498"/>
        <end position="510"/>
    </location>
</feature>
<feature type="compositionally biased region" description="Basic residues" evidence="4">
    <location>
        <begin position="566"/>
        <end position="576"/>
    </location>
</feature>
<sequence length="635" mass="67456">MPRPCRESYGDQKPPYSYIALTAMAILSSSERMLPLADIYRYIMERFPYYRKNTQRWQNSLRHNLSFNDCFLKVPRRPDRPGKGAYWTLHPNAINMFENGSLLRRRKRFKLHKADKDLLETELAALSSMNRMMQQQSAAANATAGPHQPSSAATASGPTPTGPSPLPAAVQQQQPQHNASNLPAPATQAQVAAVMSACGPMTAYPAIPYGMGFAYNQAAMAAAVAAAAAAANHPTPAMMAAAAAAAQQRVHGFHGPTPSMASPPSYAAYNHGCGTGGFGSLIQHQQPSPSGKFTSQTTSLCSPVGADCVSAGNVKPKRSFTIASLIADDSDSSDDEPEPVAKQKKKSHQVNSDVLLLDGDSAADCSSSSSSSPSDDESEVDIEAEDAEEEVARSAATTPLLPSASTLAKTCPADGRLGSPPEQQPSPHLLMPIPSYMAYAGMAPSGAFPYGMASMQQQQHQQFHDMYAAAAAAASAAFLGLARHSNRGDASAKEDCRPSSLSPDVSSKSPQPAPQPVTQLAAIQPNPFLTAADCSRDKLQPSPVSPSVQRPPPSSPLNQHGPVPPHLHHYHHHHHHAGVFLSQSPDADSSKRFGFICPVPCVSVREREIFAVALHASCWQSFTAVASISLMSTNS</sequence>
<keyword evidence="7" id="KW-1185">Reference proteome</keyword>
<dbReference type="PANTHER" id="PTHR11829:SF377">
    <property type="entry name" value="FORK HEAD DOMAIN-CONTAINING PROTEIN FD4-RELATED"/>
    <property type="match status" value="1"/>
</dbReference>
<dbReference type="PANTHER" id="PTHR11829">
    <property type="entry name" value="FORKHEAD BOX PROTEIN"/>
    <property type="match status" value="1"/>
</dbReference>
<feature type="domain" description="Fork-head" evidence="5">
    <location>
        <begin position="13"/>
        <end position="107"/>
    </location>
</feature>
<feature type="compositionally biased region" description="Acidic residues" evidence="4">
    <location>
        <begin position="374"/>
        <end position="389"/>
    </location>
</feature>
<evidence type="ECO:0000313" key="7">
    <source>
        <dbReference type="Proteomes" id="UP001234178"/>
    </source>
</evidence>
<feature type="region of interest" description="Disordered" evidence="4">
    <location>
        <begin position="488"/>
        <end position="516"/>
    </location>
</feature>
<dbReference type="Gene3D" id="1.10.10.10">
    <property type="entry name" value="Winged helix-like DNA-binding domain superfamily/Winged helix DNA-binding domain"/>
    <property type="match status" value="1"/>
</dbReference>
<feature type="compositionally biased region" description="Basic and acidic residues" evidence="4">
    <location>
        <begin position="488"/>
        <end position="497"/>
    </location>
</feature>
<evidence type="ECO:0000313" key="6">
    <source>
        <dbReference type="EMBL" id="KAK4023227.1"/>
    </source>
</evidence>
<feature type="compositionally biased region" description="Low complexity" evidence="4">
    <location>
        <begin position="167"/>
        <end position="176"/>
    </location>
</feature>
<feature type="region of interest" description="Disordered" evidence="4">
    <location>
        <begin position="326"/>
        <end position="429"/>
    </location>
</feature>
<dbReference type="PROSITE" id="PS00657">
    <property type="entry name" value="FORK_HEAD_1"/>
    <property type="match status" value="1"/>
</dbReference>
<dbReference type="Pfam" id="PF00250">
    <property type="entry name" value="Forkhead"/>
    <property type="match status" value="1"/>
</dbReference>
<dbReference type="PROSITE" id="PS00658">
    <property type="entry name" value="FORK_HEAD_2"/>
    <property type="match status" value="1"/>
</dbReference>
<protein>
    <recommendedName>
        <fullName evidence="5">Fork-head domain-containing protein</fullName>
    </recommendedName>
</protein>